<keyword evidence="11" id="KW-1185">Reference proteome</keyword>
<dbReference type="Pfam" id="PF00005">
    <property type="entry name" value="ABC_tran"/>
    <property type="match status" value="1"/>
</dbReference>
<dbReference type="InterPro" id="IPR017871">
    <property type="entry name" value="ABC_transporter-like_CS"/>
</dbReference>
<keyword evidence="5 10" id="KW-0067">ATP-binding</keyword>
<evidence type="ECO:0000256" key="3">
    <source>
        <dbReference type="ARBA" id="ARBA00022496"/>
    </source>
</evidence>
<gene>
    <name evidence="10" type="ORF">HJG40_01395</name>
</gene>
<dbReference type="InterPro" id="IPR027417">
    <property type="entry name" value="P-loop_NTPase"/>
</dbReference>
<keyword evidence="7" id="KW-0406">Ion transport</keyword>
<dbReference type="PANTHER" id="PTHR42781">
    <property type="entry name" value="SPERMIDINE/PUTRESCINE IMPORT ATP-BINDING PROTEIN POTA"/>
    <property type="match status" value="1"/>
</dbReference>
<dbReference type="SMART" id="SM00382">
    <property type="entry name" value="AAA"/>
    <property type="match status" value="1"/>
</dbReference>
<feature type="domain" description="ABC transporter" evidence="9">
    <location>
        <begin position="6"/>
        <end position="242"/>
    </location>
</feature>
<sequence length="351" mass="39220">MSASILRLEQVSKTYPQRAQAAVDHVNLDVQAQEIVALLGPSGSGKTTLLRMIAGLECADQGRIWINEQMVDSPAHKVWVAAEKRDLGMVFQDYALWPHLSALENVALVLRHRKWKNWRSQAQEMLARVGLQEVAEQYPYQLSGGQQQRVALARALASQPQLLLFDEPLSNIDAVMREELRGLIARVVREAGLSAVYVTHDQSEAFFIADRVAILHRGNILQLATPETCYEKSATPEVARFTGAQGPYAIKLHNKGICWGEQLVLMQDHNWEAGTAQLFLRPDALQLSEDARPDCIPATVQLCGYLGGIWCIEAKIGDEVTQFYHPVNLPIGASIHLDIDWTRALIYPDRK</sequence>
<protein>
    <submittedName>
        <fullName evidence="10">ABC transporter ATP-binding protein</fullName>
    </submittedName>
</protein>
<dbReference type="InterPro" id="IPR008995">
    <property type="entry name" value="Mo/tungstate-bd_C_term_dom"/>
</dbReference>
<dbReference type="SUPFAM" id="SSF50331">
    <property type="entry name" value="MOP-like"/>
    <property type="match status" value="1"/>
</dbReference>
<evidence type="ECO:0000259" key="9">
    <source>
        <dbReference type="PROSITE" id="PS50893"/>
    </source>
</evidence>
<evidence type="ECO:0000313" key="10">
    <source>
        <dbReference type="EMBL" id="MBU2737486.1"/>
    </source>
</evidence>
<dbReference type="Proteomes" id="UP001197028">
    <property type="component" value="Unassembled WGS sequence"/>
</dbReference>
<dbReference type="EMBL" id="JABELD010000008">
    <property type="protein sequence ID" value="MBU2737486.1"/>
    <property type="molecule type" value="Genomic_DNA"/>
</dbReference>
<dbReference type="CDD" id="cd03259">
    <property type="entry name" value="ABC_Carb_Solutes_like"/>
    <property type="match status" value="1"/>
</dbReference>
<dbReference type="SUPFAM" id="SSF52540">
    <property type="entry name" value="P-loop containing nucleoside triphosphate hydrolases"/>
    <property type="match status" value="1"/>
</dbReference>
<evidence type="ECO:0000256" key="8">
    <source>
        <dbReference type="ARBA" id="ARBA00023136"/>
    </source>
</evidence>
<keyword evidence="4" id="KW-0547">Nucleotide-binding</keyword>
<dbReference type="InterPro" id="IPR003593">
    <property type="entry name" value="AAA+_ATPase"/>
</dbReference>
<organism evidence="10 11">
    <name type="scientific">Acidithiobacillus concretivorus</name>
    <dbReference type="NCBI Taxonomy" id="3063952"/>
    <lineage>
        <taxon>Bacteria</taxon>
        <taxon>Pseudomonadati</taxon>
        <taxon>Pseudomonadota</taxon>
        <taxon>Acidithiobacillia</taxon>
        <taxon>Acidithiobacillales</taxon>
        <taxon>Acidithiobacillaceae</taxon>
        <taxon>Acidithiobacillus</taxon>
    </lineage>
</organism>
<dbReference type="GO" id="GO:0005524">
    <property type="term" value="F:ATP binding"/>
    <property type="evidence" value="ECO:0007669"/>
    <property type="project" value="UniProtKB-KW"/>
</dbReference>
<evidence type="ECO:0000256" key="2">
    <source>
        <dbReference type="ARBA" id="ARBA00022475"/>
    </source>
</evidence>
<name>A0ABS5ZLD3_9PROT</name>
<dbReference type="InterPro" id="IPR050093">
    <property type="entry name" value="ABC_SmlMolc_Importer"/>
</dbReference>
<keyword evidence="6" id="KW-0408">Iron</keyword>
<evidence type="ECO:0000256" key="5">
    <source>
        <dbReference type="ARBA" id="ARBA00022840"/>
    </source>
</evidence>
<dbReference type="PROSITE" id="PS50893">
    <property type="entry name" value="ABC_TRANSPORTER_2"/>
    <property type="match status" value="1"/>
</dbReference>
<evidence type="ECO:0000256" key="7">
    <source>
        <dbReference type="ARBA" id="ARBA00023065"/>
    </source>
</evidence>
<evidence type="ECO:0000256" key="1">
    <source>
        <dbReference type="ARBA" id="ARBA00022448"/>
    </source>
</evidence>
<evidence type="ECO:0000256" key="4">
    <source>
        <dbReference type="ARBA" id="ARBA00022741"/>
    </source>
</evidence>
<dbReference type="InterPro" id="IPR015853">
    <property type="entry name" value="ABC_transpr_FbpC"/>
</dbReference>
<dbReference type="InterPro" id="IPR003439">
    <property type="entry name" value="ABC_transporter-like_ATP-bd"/>
</dbReference>
<proteinExistence type="predicted"/>
<dbReference type="PANTHER" id="PTHR42781:SF4">
    <property type="entry name" value="SPERMIDINE_PUTRESCINE IMPORT ATP-BINDING PROTEIN POTA"/>
    <property type="match status" value="1"/>
</dbReference>
<evidence type="ECO:0000256" key="6">
    <source>
        <dbReference type="ARBA" id="ARBA00023004"/>
    </source>
</evidence>
<keyword evidence="1" id="KW-0813">Transport</keyword>
<comment type="caution">
    <text evidence="10">The sequence shown here is derived from an EMBL/GenBank/DDBJ whole genome shotgun (WGS) entry which is preliminary data.</text>
</comment>
<keyword evidence="3" id="KW-0410">Iron transport</keyword>
<evidence type="ECO:0000313" key="11">
    <source>
        <dbReference type="Proteomes" id="UP001197028"/>
    </source>
</evidence>
<keyword evidence="2" id="KW-1003">Cell membrane</keyword>
<dbReference type="PROSITE" id="PS00211">
    <property type="entry name" value="ABC_TRANSPORTER_1"/>
    <property type="match status" value="1"/>
</dbReference>
<dbReference type="Gene3D" id="3.40.50.300">
    <property type="entry name" value="P-loop containing nucleotide triphosphate hydrolases"/>
    <property type="match status" value="1"/>
</dbReference>
<accession>A0ABS5ZLD3</accession>
<keyword evidence="8" id="KW-0472">Membrane</keyword>
<dbReference type="RefSeq" id="WP_215862542.1">
    <property type="nucleotide sequence ID" value="NZ_JABELD010000008.1"/>
</dbReference>
<reference evidence="10 11" key="1">
    <citation type="journal article" date="2021" name="ISME J.">
        <title>Genomic evolution of the class Acidithiobacillia: deep-branching Proteobacteria living in extreme acidic conditions.</title>
        <authorList>
            <person name="Moya-Beltran A."/>
            <person name="Beard S."/>
            <person name="Rojas-Villalobos C."/>
            <person name="Issotta F."/>
            <person name="Gallardo Y."/>
            <person name="Ulloa R."/>
            <person name="Giaveno A."/>
            <person name="Degli Esposti M."/>
            <person name="Johnson D.B."/>
            <person name="Quatrini R."/>
        </authorList>
    </citation>
    <scope>NUCLEOTIDE SEQUENCE [LARGE SCALE GENOMIC DNA]</scope>
    <source>
        <strain evidence="10 11">ATCC 19703</strain>
    </source>
</reference>